<evidence type="ECO:0008006" key="4">
    <source>
        <dbReference type="Google" id="ProtNLM"/>
    </source>
</evidence>
<dbReference type="Proteomes" id="UP000444960">
    <property type="component" value="Unassembled WGS sequence"/>
</dbReference>
<comment type="caution">
    <text evidence="2">The sequence shown here is derived from an EMBL/GenBank/DDBJ whole genome shotgun (WGS) entry which is preliminary data.</text>
</comment>
<evidence type="ECO:0000313" key="2">
    <source>
        <dbReference type="EMBL" id="GEE01185.1"/>
    </source>
</evidence>
<protein>
    <recommendedName>
        <fullName evidence="4">Lipoprotein</fullName>
    </recommendedName>
</protein>
<dbReference type="RefSeq" id="WP_161895009.1">
    <property type="nucleotide sequence ID" value="NZ_BJOV01000003.1"/>
</dbReference>
<organism evidence="2 3">
    <name type="scientific">Gordonia spumicola</name>
    <dbReference type="NCBI Taxonomy" id="589161"/>
    <lineage>
        <taxon>Bacteria</taxon>
        <taxon>Bacillati</taxon>
        <taxon>Actinomycetota</taxon>
        <taxon>Actinomycetes</taxon>
        <taxon>Mycobacteriales</taxon>
        <taxon>Gordoniaceae</taxon>
        <taxon>Gordonia</taxon>
    </lineage>
</organism>
<dbReference type="PROSITE" id="PS51257">
    <property type="entry name" value="PROKAR_LIPOPROTEIN"/>
    <property type="match status" value="1"/>
</dbReference>
<evidence type="ECO:0000313" key="3">
    <source>
        <dbReference type="Proteomes" id="UP000444960"/>
    </source>
</evidence>
<dbReference type="OrthoDB" id="4733675at2"/>
<feature type="signal peptide" evidence="1">
    <location>
        <begin position="1"/>
        <end position="23"/>
    </location>
</feature>
<keyword evidence="3" id="KW-1185">Reference proteome</keyword>
<gene>
    <name evidence="2" type="ORF">nbrc107696_16310</name>
</gene>
<accession>A0A7I9V729</accession>
<keyword evidence="1" id="KW-0732">Signal</keyword>
<reference evidence="3" key="1">
    <citation type="submission" date="2019-06" db="EMBL/GenBank/DDBJ databases">
        <title>Gordonia isolated from sludge of a wastewater treatment plant.</title>
        <authorList>
            <person name="Tamura T."/>
            <person name="Aoyama K."/>
            <person name="Kang Y."/>
            <person name="Saito S."/>
            <person name="Akiyama N."/>
            <person name="Yazawa K."/>
            <person name="Gonoi T."/>
            <person name="Mikami Y."/>
        </authorList>
    </citation>
    <scope>NUCLEOTIDE SEQUENCE [LARGE SCALE GENOMIC DNA]</scope>
    <source>
        <strain evidence="3">NBRC 107696</strain>
    </source>
</reference>
<sequence>MTTALRARIAVVAALGAATVALAACTTDGVATVDSAELSATSTSTTTSWAIPTPTTDAPVSEVPAPAGWQTMTCKQYSELSLSEQVAVIKANGNQAPAEALSTAAQLLSTGCAAFPDLLISDALAGRLPR</sequence>
<dbReference type="EMBL" id="BJOV01000003">
    <property type="protein sequence ID" value="GEE01185.1"/>
    <property type="molecule type" value="Genomic_DNA"/>
</dbReference>
<name>A0A7I9V729_9ACTN</name>
<evidence type="ECO:0000256" key="1">
    <source>
        <dbReference type="SAM" id="SignalP"/>
    </source>
</evidence>
<feature type="chain" id="PRO_5029524049" description="Lipoprotein" evidence="1">
    <location>
        <begin position="24"/>
        <end position="130"/>
    </location>
</feature>
<dbReference type="AlphaFoldDB" id="A0A7I9V729"/>
<proteinExistence type="predicted"/>